<gene>
    <name evidence="2" type="ORF">GJW-30_1_00494</name>
</gene>
<evidence type="ECO:0000313" key="3">
    <source>
        <dbReference type="Proteomes" id="UP000236884"/>
    </source>
</evidence>
<dbReference type="RefSeq" id="WP_130364720.1">
    <property type="nucleotide sequence ID" value="NZ_AP014946.1"/>
</dbReference>
<dbReference type="Proteomes" id="UP000236884">
    <property type="component" value="Chromosome"/>
</dbReference>
<name>A0A0S3PQC7_9BRAD</name>
<accession>A0A0S3PQC7</accession>
<evidence type="ECO:0000313" key="2">
    <source>
        <dbReference type="EMBL" id="BAT57982.1"/>
    </source>
</evidence>
<dbReference type="EMBL" id="AP014946">
    <property type="protein sequence ID" value="BAT57982.1"/>
    <property type="molecule type" value="Genomic_DNA"/>
</dbReference>
<reference evidence="2 3" key="1">
    <citation type="submission" date="2015-08" db="EMBL/GenBank/DDBJ databases">
        <title>Investigation of the bacterial diversity of lava forest soil.</title>
        <authorList>
            <person name="Lee J.S."/>
        </authorList>
    </citation>
    <scope>NUCLEOTIDE SEQUENCE [LARGE SCALE GENOMIC DNA]</scope>
    <source>
        <strain evidence="2 3">GJW-30</strain>
    </source>
</reference>
<keyword evidence="1" id="KW-0472">Membrane</keyword>
<sequence length="243" mass="26560">MTEFYFGRRASTPVGSPAAASISSATATDKAGPNWRLIFGALIAAAVVVGLSATAYSALSNAEPPWDSGAYPTVETSLRHVGAPNPVLKEAHETCVSRSIGGRRYFPGWRRAAEGEVLLSQHAEYLTCLTSERPERFCATKDRQHLRYALENYFSLMKKVRAAWEQAPKTYTMRITVNQSMQPLPKRKTRPSDETDSSVLLGVQRLIERGYLAQSDLGGFMRSAPGDLGILLRGVSPHQKGCA</sequence>
<evidence type="ECO:0000256" key="1">
    <source>
        <dbReference type="SAM" id="Phobius"/>
    </source>
</evidence>
<protein>
    <submittedName>
        <fullName evidence="2">Uncharacterized protein</fullName>
    </submittedName>
</protein>
<proteinExistence type="predicted"/>
<keyword evidence="1" id="KW-0812">Transmembrane</keyword>
<keyword evidence="1" id="KW-1133">Transmembrane helix</keyword>
<feature type="transmembrane region" description="Helical" evidence="1">
    <location>
        <begin position="37"/>
        <end position="59"/>
    </location>
</feature>
<dbReference type="KEGG" id="vgo:GJW-30_1_00494"/>
<keyword evidence="3" id="KW-1185">Reference proteome</keyword>
<organism evidence="2 3">
    <name type="scientific">Variibacter gotjawalensis</name>
    <dbReference type="NCBI Taxonomy" id="1333996"/>
    <lineage>
        <taxon>Bacteria</taxon>
        <taxon>Pseudomonadati</taxon>
        <taxon>Pseudomonadota</taxon>
        <taxon>Alphaproteobacteria</taxon>
        <taxon>Hyphomicrobiales</taxon>
        <taxon>Nitrobacteraceae</taxon>
        <taxon>Variibacter</taxon>
    </lineage>
</organism>
<dbReference type="AlphaFoldDB" id="A0A0S3PQC7"/>